<keyword evidence="1 4" id="KW-0378">Hydrolase</keyword>
<proteinExistence type="predicted"/>
<keyword evidence="5" id="KW-1185">Reference proteome</keyword>
<evidence type="ECO:0000256" key="1">
    <source>
        <dbReference type="ARBA" id="ARBA00022801"/>
    </source>
</evidence>
<dbReference type="InterPro" id="IPR029033">
    <property type="entry name" value="His_PPase_superfam"/>
</dbReference>
<dbReference type="CDD" id="cd07067">
    <property type="entry name" value="HP_PGM_like"/>
    <property type="match status" value="1"/>
</dbReference>
<dbReference type="Proteomes" id="UP000076603">
    <property type="component" value="Unassembled WGS sequence"/>
</dbReference>
<dbReference type="InterPro" id="IPR051695">
    <property type="entry name" value="Phosphoglycerate_Mutase"/>
</dbReference>
<comment type="caution">
    <text evidence="4">The sequence shown here is derived from an EMBL/GenBank/DDBJ whole genome shotgun (WGS) entry which is preliminary data.</text>
</comment>
<dbReference type="AlphaFoldDB" id="A0A161X672"/>
<dbReference type="InterPro" id="IPR017578">
    <property type="entry name" value="Ribazole_CobC"/>
</dbReference>
<evidence type="ECO:0000256" key="2">
    <source>
        <dbReference type="NCBIfam" id="TIGR03162"/>
    </source>
</evidence>
<sequence>MNKKIYLVRHGKIDTGKEKCYIGVTDLTLSKEGIVQAQKLKKFFQNIHIEKAYVSPLIRCVQTADIILENRNVERILMRELMEINLGQWEKKSFSYIKRFFPEQFKNRGENIATFVTPGGESFEQLRKRVIPVFEAIKENTKDNVLIVAHAGVNRVILSSILSISINDMFKINQDYGCVNEIFWNDELKKLQCKKIM</sequence>
<dbReference type="EC" id="3.1.3.73" evidence="2"/>
<dbReference type="SUPFAM" id="SSF53254">
    <property type="entry name" value="Phosphoglycerate mutase-like"/>
    <property type="match status" value="1"/>
</dbReference>
<organism evidence="4 5">
    <name type="scientific">Clostridium magnum DSM 2767</name>
    <dbReference type="NCBI Taxonomy" id="1121326"/>
    <lineage>
        <taxon>Bacteria</taxon>
        <taxon>Bacillati</taxon>
        <taxon>Bacillota</taxon>
        <taxon>Clostridia</taxon>
        <taxon>Eubacteriales</taxon>
        <taxon>Clostridiaceae</taxon>
        <taxon>Clostridium</taxon>
    </lineage>
</organism>
<dbReference type="GO" id="GO:0005829">
    <property type="term" value="C:cytosol"/>
    <property type="evidence" value="ECO:0007669"/>
    <property type="project" value="TreeGrafter"/>
</dbReference>
<gene>
    <name evidence="4" type="primary">pspB</name>
    <name evidence="4" type="ORF">CLMAG_50170</name>
</gene>
<dbReference type="GO" id="GO:0009236">
    <property type="term" value="P:cobalamin biosynthetic process"/>
    <property type="evidence" value="ECO:0007669"/>
    <property type="project" value="UniProtKB-UniRule"/>
</dbReference>
<dbReference type="GO" id="GO:0045820">
    <property type="term" value="P:negative regulation of glycolytic process"/>
    <property type="evidence" value="ECO:0007669"/>
    <property type="project" value="TreeGrafter"/>
</dbReference>
<dbReference type="InterPro" id="IPR013078">
    <property type="entry name" value="His_Pase_superF_clade-1"/>
</dbReference>
<dbReference type="EMBL" id="LWAE01000008">
    <property type="protein sequence ID" value="KZL89526.1"/>
    <property type="molecule type" value="Genomic_DNA"/>
</dbReference>
<dbReference type="Pfam" id="PF00300">
    <property type="entry name" value="His_Phos_1"/>
    <property type="match status" value="1"/>
</dbReference>
<dbReference type="GO" id="GO:0043755">
    <property type="term" value="F:alpha-ribazole phosphatase activity"/>
    <property type="evidence" value="ECO:0007669"/>
    <property type="project" value="UniProtKB-UniRule"/>
</dbReference>
<dbReference type="PANTHER" id="PTHR46517:SF1">
    <property type="entry name" value="FRUCTOSE-2,6-BISPHOSPHATASE TIGAR"/>
    <property type="match status" value="1"/>
</dbReference>
<evidence type="ECO:0000256" key="3">
    <source>
        <dbReference type="PIRSR" id="PIRSR613078-2"/>
    </source>
</evidence>
<protein>
    <recommendedName>
        <fullName evidence="2">Alpha-ribazole phosphatase</fullName>
        <ecNumber evidence="2">3.1.3.73</ecNumber>
    </recommendedName>
</protein>
<feature type="binding site" evidence="3">
    <location>
        <position position="59"/>
    </location>
    <ligand>
        <name>substrate</name>
    </ligand>
</feature>
<dbReference type="PIRSF" id="PIRSF000709">
    <property type="entry name" value="6PFK_2-Ptase"/>
    <property type="match status" value="1"/>
</dbReference>
<evidence type="ECO:0000313" key="5">
    <source>
        <dbReference type="Proteomes" id="UP000076603"/>
    </source>
</evidence>
<dbReference type="STRING" id="1121326.CLMAG_50170"/>
<dbReference type="Gene3D" id="3.40.50.1240">
    <property type="entry name" value="Phosphoglycerate mutase-like"/>
    <property type="match status" value="1"/>
</dbReference>
<dbReference type="OrthoDB" id="9781415at2"/>
<dbReference type="PATRIC" id="fig|1121326.3.peg.5081"/>
<dbReference type="PANTHER" id="PTHR46517">
    <property type="entry name" value="FRUCTOSE-2,6-BISPHOSPHATASE TIGAR"/>
    <property type="match status" value="1"/>
</dbReference>
<dbReference type="GO" id="GO:0004331">
    <property type="term" value="F:fructose-2,6-bisphosphate 2-phosphatase activity"/>
    <property type="evidence" value="ECO:0007669"/>
    <property type="project" value="TreeGrafter"/>
</dbReference>
<accession>A0A161X672</accession>
<dbReference type="SMART" id="SM00855">
    <property type="entry name" value="PGAM"/>
    <property type="match status" value="1"/>
</dbReference>
<name>A0A161X672_9CLOT</name>
<evidence type="ECO:0000313" key="4">
    <source>
        <dbReference type="EMBL" id="KZL89526.1"/>
    </source>
</evidence>
<dbReference type="GO" id="GO:0043456">
    <property type="term" value="P:regulation of pentose-phosphate shunt"/>
    <property type="evidence" value="ECO:0007669"/>
    <property type="project" value="TreeGrafter"/>
</dbReference>
<dbReference type="RefSeq" id="WP_066628577.1">
    <property type="nucleotide sequence ID" value="NZ_FQXL01000007.1"/>
</dbReference>
<dbReference type="NCBIfam" id="TIGR03162">
    <property type="entry name" value="ribazole_cobC"/>
    <property type="match status" value="1"/>
</dbReference>
<reference evidence="4 5" key="1">
    <citation type="submission" date="2016-04" db="EMBL/GenBank/DDBJ databases">
        <title>Genome sequence of Clostridium magnum DSM 2767.</title>
        <authorList>
            <person name="Poehlein A."/>
            <person name="Uhlig R."/>
            <person name="Fischer R."/>
            <person name="Bahl H."/>
            <person name="Daniel R."/>
        </authorList>
    </citation>
    <scope>NUCLEOTIDE SEQUENCE [LARGE SCALE GENOMIC DNA]</scope>
    <source>
        <strain evidence="4 5">DSM 2767</strain>
    </source>
</reference>